<gene>
    <name evidence="2" type="ORF">CCON33237_0057</name>
</gene>
<feature type="compositionally biased region" description="Polar residues" evidence="1">
    <location>
        <begin position="67"/>
        <end position="77"/>
    </location>
</feature>
<accession>A0A0M4S9X8</accession>
<sequence length="100" mass="11788">MPNKKIILNDLKIIRRNKKKEEIKQACIEVLFAEKATFKECKLLIENHYSVKLSNKEFSKWRKEYEATNTNQPSDADQISEVKEDKKEDEELSNGTNNQE</sequence>
<proteinExistence type="predicted"/>
<dbReference type="KEGG" id="ccoc:CCON33237_0057"/>
<dbReference type="AlphaFoldDB" id="A0A0M4S9X8"/>
<evidence type="ECO:0000313" key="3">
    <source>
        <dbReference type="Proteomes" id="UP000066049"/>
    </source>
</evidence>
<reference evidence="3" key="1">
    <citation type="submission" date="2015-08" db="EMBL/GenBank/DDBJ databases">
        <title>Comparative genomics of the Campylobacter concisus group.</title>
        <authorList>
            <person name="Miller W.G."/>
            <person name="Yee E."/>
            <person name="Chapman M.H."/>
            <person name="Huynh S."/>
            <person name="Bono J.L."/>
            <person name="On S.L.W."/>
            <person name="St Leger J."/>
            <person name="Foster G."/>
            <person name="Parker C.T."/>
        </authorList>
    </citation>
    <scope>NUCLEOTIDE SEQUENCE [LARGE SCALE GENOMIC DNA]</scope>
    <source>
        <strain evidence="3">ATCC 33237</strain>
    </source>
</reference>
<name>A0A0M4S9X8_9BACT</name>
<dbReference type="GeneID" id="28661721"/>
<dbReference type="EMBL" id="CP012541">
    <property type="protein sequence ID" value="ALF46785.1"/>
    <property type="molecule type" value="Genomic_DNA"/>
</dbReference>
<evidence type="ECO:0000256" key="1">
    <source>
        <dbReference type="SAM" id="MobiDB-lite"/>
    </source>
</evidence>
<protein>
    <submittedName>
        <fullName evidence="2">Uncharacterized protein</fullName>
    </submittedName>
</protein>
<dbReference type="RefSeq" id="WP_054195892.1">
    <property type="nucleotide sequence ID" value="NZ_CABMKQ010000052.1"/>
</dbReference>
<dbReference type="Proteomes" id="UP000066049">
    <property type="component" value="Chromosome"/>
</dbReference>
<evidence type="ECO:0000313" key="2">
    <source>
        <dbReference type="EMBL" id="ALF46785.1"/>
    </source>
</evidence>
<feature type="region of interest" description="Disordered" evidence="1">
    <location>
        <begin position="66"/>
        <end position="100"/>
    </location>
</feature>
<organism evidence="2 3">
    <name type="scientific">Campylobacter concisus</name>
    <dbReference type="NCBI Taxonomy" id="199"/>
    <lineage>
        <taxon>Bacteria</taxon>
        <taxon>Pseudomonadati</taxon>
        <taxon>Campylobacterota</taxon>
        <taxon>Epsilonproteobacteria</taxon>
        <taxon>Campylobacterales</taxon>
        <taxon>Campylobacteraceae</taxon>
        <taxon>Campylobacter</taxon>
    </lineage>
</organism>
<dbReference type="PATRIC" id="fig|199.248.peg.66"/>